<evidence type="ECO:0000313" key="4">
    <source>
        <dbReference type="Proteomes" id="UP000629287"/>
    </source>
</evidence>
<gene>
    <name evidence="3" type="ORF">H4687_005393</name>
</gene>
<dbReference type="InterPro" id="IPR003646">
    <property type="entry name" value="SH3-like_bac-type"/>
</dbReference>
<protein>
    <submittedName>
        <fullName evidence="3">Uncharacterized protein YraI</fullName>
    </submittedName>
</protein>
<keyword evidence="4" id="KW-1185">Reference proteome</keyword>
<feature type="signal peptide" evidence="1">
    <location>
        <begin position="1"/>
        <end position="26"/>
    </location>
</feature>
<dbReference type="AlphaFoldDB" id="A0A8I0PAR0"/>
<dbReference type="Gene3D" id="2.30.30.40">
    <property type="entry name" value="SH3 Domains"/>
    <property type="match status" value="1"/>
</dbReference>
<evidence type="ECO:0000259" key="2">
    <source>
        <dbReference type="Pfam" id="PF08239"/>
    </source>
</evidence>
<dbReference type="EMBL" id="JADBGF010000001">
    <property type="protein sequence ID" value="MBE1599264.1"/>
    <property type="molecule type" value="Genomic_DNA"/>
</dbReference>
<accession>A0A8I0PAR0</accession>
<dbReference type="Pfam" id="PF08239">
    <property type="entry name" value="SH3_3"/>
    <property type="match status" value="1"/>
</dbReference>
<sequence>MRLAHWKATVVATGATALLATGMAFAPAASADAFRCGSFGSDARAMCAYVQGAPNGLTVRSGPSSQASPLYSLANGTKVEVDCWTTGSSVNGYNIWAKLYSPAGSRYVSDFYLSTGHIQSYVNHC</sequence>
<dbReference type="Proteomes" id="UP000629287">
    <property type="component" value="Unassembled WGS sequence"/>
</dbReference>
<feature type="domain" description="SH3b" evidence="2">
    <location>
        <begin position="56"/>
        <end position="109"/>
    </location>
</feature>
<evidence type="ECO:0000256" key="1">
    <source>
        <dbReference type="SAM" id="SignalP"/>
    </source>
</evidence>
<name>A0A8I0PAR0_9ACTN</name>
<evidence type="ECO:0000313" key="3">
    <source>
        <dbReference type="EMBL" id="MBE1599264.1"/>
    </source>
</evidence>
<proteinExistence type="predicted"/>
<dbReference type="GeneID" id="86829953"/>
<dbReference type="RefSeq" id="WP_020113811.1">
    <property type="nucleotide sequence ID" value="NZ_JADBGF010000001.1"/>
</dbReference>
<reference evidence="3 4" key="1">
    <citation type="submission" date="2020-10" db="EMBL/GenBank/DDBJ databases">
        <title>Sequencing the genomes of 1000 actinobacteria strains.</title>
        <authorList>
            <person name="Klenk H.-P."/>
        </authorList>
    </citation>
    <scope>NUCLEOTIDE SEQUENCE [LARGE SCALE GENOMIC DNA]</scope>
    <source>
        <strain evidence="3 4">DSM 41803</strain>
    </source>
</reference>
<feature type="chain" id="PRO_5039132423" evidence="1">
    <location>
        <begin position="27"/>
        <end position="125"/>
    </location>
</feature>
<keyword evidence="1" id="KW-0732">Signal</keyword>
<organism evidence="3 4">
    <name type="scientific">Streptomyces stelliscabiei</name>
    <dbReference type="NCBI Taxonomy" id="146820"/>
    <lineage>
        <taxon>Bacteria</taxon>
        <taxon>Bacillati</taxon>
        <taxon>Actinomycetota</taxon>
        <taxon>Actinomycetes</taxon>
        <taxon>Kitasatosporales</taxon>
        <taxon>Streptomycetaceae</taxon>
        <taxon>Streptomyces</taxon>
    </lineage>
</organism>
<dbReference type="OrthoDB" id="4254046at2"/>
<comment type="caution">
    <text evidence="3">The sequence shown here is derived from an EMBL/GenBank/DDBJ whole genome shotgun (WGS) entry which is preliminary data.</text>
</comment>